<dbReference type="FunCoup" id="A0A212F627">
    <property type="interactions" value="635"/>
</dbReference>
<dbReference type="InterPro" id="IPR001258">
    <property type="entry name" value="NHL_repeat"/>
</dbReference>
<evidence type="ECO:0000313" key="3">
    <source>
        <dbReference type="EMBL" id="OWR49190.1"/>
    </source>
</evidence>
<dbReference type="PANTHER" id="PTHR46388">
    <property type="entry name" value="NHL REPEAT-CONTAINING PROTEIN 2"/>
    <property type="match status" value="1"/>
</dbReference>
<dbReference type="InterPro" id="IPR012336">
    <property type="entry name" value="Thioredoxin-like_fold"/>
</dbReference>
<reference evidence="3 4" key="1">
    <citation type="journal article" date="2011" name="Cell">
        <title>The monarch butterfly genome yields insights into long-distance migration.</title>
        <authorList>
            <person name="Zhan S."/>
            <person name="Merlin C."/>
            <person name="Boore J.L."/>
            <person name="Reppert S.M."/>
        </authorList>
    </citation>
    <scope>NUCLEOTIDE SEQUENCE [LARGE SCALE GENOMIC DNA]</scope>
    <source>
        <strain evidence="3">F-2</strain>
    </source>
</reference>
<dbReference type="InterPro" id="IPR013766">
    <property type="entry name" value="Thioredoxin_domain"/>
</dbReference>
<dbReference type="Gene3D" id="3.40.30.10">
    <property type="entry name" value="Glutaredoxin"/>
    <property type="match status" value="1"/>
</dbReference>
<keyword evidence="4" id="KW-1185">Reference proteome</keyword>
<dbReference type="KEGG" id="dpl:KGM_214259"/>
<comment type="caution">
    <text evidence="3">The sequence shown here is derived from an EMBL/GenBank/DDBJ whole genome shotgun (WGS) entry which is preliminary data.</text>
</comment>
<dbReference type="PANTHER" id="PTHR46388:SF2">
    <property type="entry name" value="NHL REPEAT-CONTAINING PROTEIN 2"/>
    <property type="match status" value="1"/>
</dbReference>
<feature type="domain" description="Thioredoxin" evidence="2">
    <location>
        <begin position="41"/>
        <end position="189"/>
    </location>
</feature>
<dbReference type="EMBL" id="AGBW02010086">
    <property type="protein sequence ID" value="OWR49190.1"/>
    <property type="molecule type" value="Genomic_DNA"/>
</dbReference>
<dbReference type="SUPFAM" id="SSF52833">
    <property type="entry name" value="Thioredoxin-like"/>
    <property type="match status" value="1"/>
</dbReference>
<dbReference type="InterPro" id="IPR011042">
    <property type="entry name" value="6-blade_b-propeller_TolB-like"/>
</dbReference>
<dbReference type="STRING" id="278856.A0A212F627"/>
<dbReference type="InterPro" id="IPR036249">
    <property type="entry name" value="Thioredoxin-like_sf"/>
</dbReference>
<dbReference type="eggNOG" id="KOG2177">
    <property type="taxonomic scope" value="Eukaryota"/>
</dbReference>
<proteinExistence type="predicted"/>
<evidence type="ECO:0000256" key="1">
    <source>
        <dbReference type="ARBA" id="ARBA00022737"/>
    </source>
</evidence>
<dbReference type="Gene3D" id="2.120.10.30">
    <property type="entry name" value="TolB, C-terminal domain"/>
    <property type="match status" value="3"/>
</dbReference>
<accession>A0A212F627</accession>
<gene>
    <name evidence="3" type="ORF">KGM_214259</name>
</gene>
<organism evidence="3 4">
    <name type="scientific">Danaus plexippus plexippus</name>
    <dbReference type="NCBI Taxonomy" id="278856"/>
    <lineage>
        <taxon>Eukaryota</taxon>
        <taxon>Metazoa</taxon>
        <taxon>Ecdysozoa</taxon>
        <taxon>Arthropoda</taxon>
        <taxon>Hexapoda</taxon>
        <taxon>Insecta</taxon>
        <taxon>Pterygota</taxon>
        <taxon>Neoptera</taxon>
        <taxon>Endopterygota</taxon>
        <taxon>Lepidoptera</taxon>
        <taxon>Glossata</taxon>
        <taxon>Ditrysia</taxon>
        <taxon>Papilionoidea</taxon>
        <taxon>Nymphalidae</taxon>
        <taxon>Danainae</taxon>
        <taxon>Danaini</taxon>
        <taxon>Danaina</taxon>
        <taxon>Danaus</taxon>
        <taxon>Danaus</taxon>
    </lineage>
</organism>
<dbReference type="AlphaFoldDB" id="A0A212F627"/>
<dbReference type="Proteomes" id="UP000007151">
    <property type="component" value="Unassembled WGS sequence"/>
</dbReference>
<dbReference type="PROSITE" id="PS51352">
    <property type="entry name" value="THIOREDOXIN_2"/>
    <property type="match status" value="1"/>
</dbReference>
<evidence type="ECO:0000313" key="4">
    <source>
        <dbReference type="Proteomes" id="UP000007151"/>
    </source>
</evidence>
<evidence type="ECO:0000259" key="2">
    <source>
        <dbReference type="PROSITE" id="PS51352"/>
    </source>
</evidence>
<dbReference type="InParanoid" id="A0A212F627"/>
<protein>
    <submittedName>
        <fullName evidence="3">NHL repeat containing 2</fullName>
    </submittedName>
</protein>
<name>A0A212F627_DANPL</name>
<dbReference type="SUPFAM" id="SSF101898">
    <property type="entry name" value="NHL repeat"/>
    <property type="match status" value="1"/>
</dbReference>
<sequence>MDSSPLDYVAQACLDLTEALASTSNATDRETLITNHIKKVWAIVPPIEDFKKNLEWVNVSEPLSLSQHCSEKVVVLDFWTYCCINCYHVLPDLDYIENLYKNDSGLVVIGVHCAKFTNEKSSSNVLAAVQRYNIRHPVVNDAESVMWETLGIRCWPTLLILGPGNKPIFILTGEGHRAELCCYLGSALQHFATRLSNSSLPVSLNSSVKAKDNDKLYFPSKIALNPFYRGRGEEPFLAISDTGHHRVLLTDCSGIILRVVGGKTPGFKDGKLTDAQFNSPQGLCWLSSSVLVVCDTNNHALRAVHLDEGTVEVLAGTGEQAVVGDFGGKCLGLQALSSPWDVILYTTPDMDMSVRPSLPPPPPPPPGVTVVEKEIETKDDTKGPLFCGRFVDKKDEKRRVLLIACAGSHQIWALFLDNTIWWKYKSYSEGTCVCVAGSGAEAARNSAYAASAAFAQPSALALRSGSSPEVFIADSESSSIRRLALSTGQVSTLCGGDRNPLNLFAFGDVDDVGVEAKLQHPMAVAYNEANKTLYVADTYNHKIKKVDVGPQKVSTINPTMIESTDPAKFNEPSGLSISSDGKYLYIADTNNHSIKILNVAKNVCQEFKVRLPDPKFTEPENLILYKNDLFVNRKCGHLIIYFNVNLDAETKNVKFTPGAPQNWHVCVRDDNNKDVTLDDFEFVGCSHKGNKLPGKVEMKLKTRTDKTHYRMYLSFQTALCDSSVCFAHPFTIRSTILVRDSVKMVESYKITCKVNPVNRVEQRPDLAKA</sequence>
<dbReference type="Pfam" id="PF13905">
    <property type="entry name" value="Thioredoxin_8"/>
    <property type="match status" value="1"/>
</dbReference>
<keyword evidence="1" id="KW-0677">Repeat</keyword>
<dbReference type="Pfam" id="PF01436">
    <property type="entry name" value="NHL"/>
    <property type="match status" value="1"/>
</dbReference>